<evidence type="ECO:0000313" key="2">
    <source>
        <dbReference type="Proteomes" id="UP001318682"/>
    </source>
</evidence>
<evidence type="ECO:0008006" key="3">
    <source>
        <dbReference type="Google" id="ProtNLM"/>
    </source>
</evidence>
<sequence length="349" mass="37317">MSLAEAFAQQAASCEKLGSPFMGQLLRLLAVHWPMGTRLDARLAQFDGDIGPAGASLPLRIAGGLHALVLSNRAARLQAVYPPQKVSDATLLQAVLEALAASEDFMLDWVESPPQTNEVRRSAALLSGACVAAEHFDLPFILSELGASGGLNLMWDDYAVALPALTLGAQDPVLTLAPEWTGAPPPRKMPVVAGRAGVDLNPLDPSDPDDVLRLTAYLWPDQPHRLALTHAAARNMTAPIARGDAIDWLATRLATAPEGHVHLIQHTVAWQYFPPDAQNRGTALIEAAGRKATAAKPLAWLAMESDGDRSGAIGAALTLRLWPGDIAYDLARVDFHGRWVKWTGARGRS</sequence>
<organism evidence="1 2">
    <name type="scientific">Roseobacter fucihabitans</name>
    <dbReference type="NCBI Taxonomy" id="1537242"/>
    <lineage>
        <taxon>Bacteria</taxon>
        <taxon>Pseudomonadati</taxon>
        <taxon>Pseudomonadota</taxon>
        <taxon>Alphaproteobacteria</taxon>
        <taxon>Rhodobacterales</taxon>
        <taxon>Roseobacteraceae</taxon>
        <taxon>Roseobacter</taxon>
    </lineage>
</organism>
<protein>
    <recommendedName>
        <fullName evidence="3">DUF2332 domain-containing protein</fullName>
    </recommendedName>
</protein>
<proteinExistence type="predicted"/>
<reference evidence="1 2" key="1">
    <citation type="submission" date="2015-07" db="EMBL/GenBank/DDBJ databases">
        <authorList>
            <person name="Voget S."/>
            <person name="Dogs M."/>
            <person name="Brinkhoff T.H."/>
            <person name="Daniel R."/>
        </authorList>
    </citation>
    <scope>NUCLEOTIDE SEQUENCE [LARGE SCALE GENOMIC DNA]</scope>
    <source>
        <strain evidence="1 2">B14</strain>
    </source>
</reference>
<evidence type="ECO:0000313" key="1">
    <source>
        <dbReference type="EMBL" id="WVX50088.1"/>
    </source>
</evidence>
<dbReference type="Pfam" id="PF10094">
    <property type="entry name" value="DUF2332"/>
    <property type="match status" value="1"/>
</dbReference>
<dbReference type="EMBL" id="CP143423">
    <property type="protein sequence ID" value="WVX50088.1"/>
    <property type="molecule type" value="Genomic_DNA"/>
</dbReference>
<dbReference type="RefSeq" id="WP_187429404.1">
    <property type="nucleotide sequence ID" value="NZ_CP143423.1"/>
</dbReference>
<accession>A0ABZ2BVT5</accession>
<dbReference type="Proteomes" id="UP001318682">
    <property type="component" value="Chromosome"/>
</dbReference>
<gene>
    <name evidence="1" type="ORF">ROLI_031840</name>
</gene>
<dbReference type="PIRSF" id="PIRSF012608">
    <property type="entry name" value="UCP012608"/>
    <property type="match status" value="1"/>
</dbReference>
<keyword evidence="2" id="KW-1185">Reference proteome</keyword>
<reference evidence="2" key="2">
    <citation type="submission" date="2024-01" db="EMBL/GenBank/DDBJ databases">
        <title>Roseobacter fucihabitans sp. nov., isolated from the brown alga Fucus spiralis.</title>
        <authorList>
            <person name="Hahnke S."/>
            <person name="Berger M."/>
            <person name="Schlingloff A."/>
            <person name="Athale I."/>
            <person name="Neumann-Schaal M."/>
            <person name="Adenaya A."/>
            <person name="Poehlein A."/>
            <person name="Daniel R."/>
            <person name="Pertersen J."/>
            <person name="Brinkhoff T."/>
        </authorList>
    </citation>
    <scope>NUCLEOTIDE SEQUENCE [LARGE SCALE GENOMIC DNA]</scope>
    <source>
        <strain evidence="2">B14</strain>
    </source>
</reference>
<dbReference type="InterPro" id="IPR011200">
    <property type="entry name" value="UCP012608"/>
</dbReference>
<name>A0ABZ2BVT5_9RHOB</name>